<accession>A0A6M3TC61</accession>
<proteinExistence type="predicted"/>
<dbReference type="Proteomes" id="UP000502042">
    <property type="component" value="Segment"/>
</dbReference>
<reference evidence="1 2" key="1">
    <citation type="submission" date="2020-04" db="EMBL/GenBank/DDBJ databases">
        <authorList>
            <person name="Mastropaolo M.D."/>
            <person name="Fallest-Strobl P."/>
            <person name="Kistler A.L."/>
            <person name="Garlena R.A."/>
            <person name="Russell D.A."/>
            <person name="Pope W.H."/>
            <person name="Jacobs-Sera D."/>
            <person name="Hatfull G.F."/>
        </authorList>
    </citation>
    <scope>NUCLEOTIDE SEQUENCE [LARGE SCALE GENOMIC DNA]</scope>
</reference>
<sequence>MKTAEQYINETAELFIENHTLHNEMIDVTGMYGPQATDLVIEYVRALTGVRWGAPTQHARDWLTLQGIRNWFDEVQPHELRYGDIVVMHGFDTSDFGTVGIYVDHVHVRDQSFGTRRSDDMTALEVFCQTPHKPGTVRLDYLSTLGGWRYRFATPISQTLPSERNTTHGLWTPQSGEPHPLREIFLKDTPGEKRAVLGEFMVNTQSEKTAGEECIEEFDKWVAQNVKRGPVMSCTFHSDCAKGIDRVNLDDVAHAGDVIVWDSHIPSMFGHVAVVRPKRAGWLRRISNWLGITREELEAVRQEPKE</sequence>
<organism evidence="1 2">
    <name type="scientific">Arthrobacter phage StevieBAY</name>
    <dbReference type="NCBI Taxonomy" id="2725609"/>
    <lineage>
        <taxon>Viruses</taxon>
        <taxon>Duplodnaviria</taxon>
        <taxon>Heunggongvirae</taxon>
        <taxon>Uroviricota</taxon>
        <taxon>Caudoviricetes</taxon>
        <taxon>Berryhillviridae</taxon>
        <taxon>Marthavirus</taxon>
        <taxon>Marthavirus barretlemon</taxon>
    </lineage>
</organism>
<evidence type="ECO:0000313" key="1">
    <source>
        <dbReference type="EMBL" id="QJD53394.1"/>
    </source>
</evidence>
<dbReference type="EMBL" id="MT310895">
    <property type="protein sequence ID" value="QJD53394.1"/>
    <property type="molecule type" value="Genomic_DNA"/>
</dbReference>
<name>A0A6M3TC61_9CAUD</name>
<evidence type="ECO:0000313" key="2">
    <source>
        <dbReference type="Proteomes" id="UP000502042"/>
    </source>
</evidence>
<gene>
    <name evidence="1" type="primary">64</name>
    <name evidence="1" type="ORF">SEA_STEVIEBAY_64</name>
</gene>
<protein>
    <submittedName>
        <fullName evidence="1">Endolysin</fullName>
    </submittedName>
</protein>